<evidence type="ECO:0000256" key="1">
    <source>
        <dbReference type="ARBA" id="ARBA00008325"/>
    </source>
</evidence>
<dbReference type="OrthoDB" id="447314at2759"/>
<evidence type="ECO:0000256" key="2">
    <source>
        <dbReference type="ARBA" id="ARBA00022729"/>
    </source>
</evidence>
<organism evidence="3 4">
    <name type="scientific">Pterulicium gracile</name>
    <dbReference type="NCBI Taxonomy" id="1884261"/>
    <lineage>
        <taxon>Eukaryota</taxon>
        <taxon>Fungi</taxon>
        <taxon>Dikarya</taxon>
        <taxon>Basidiomycota</taxon>
        <taxon>Agaricomycotina</taxon>
        <taxon>Agaricomycetes</taxon>
        <taxon>Agaricomycetidae</taxon>
        <taxon>Agaricales</taxon>
        <taxon>Pleurotineae</taxon>
        <taxon>Pterulaceae</taxon>
        <taxon>Pterulicium</taxon>
    </lineage>
</organism>
<evidence type="ECO:0000313" key="3">
    <source>
        <dbReference type="EMBL" id="TFL02033.1"/>
    </source>
</evidence>
<proteinExistence type="inferred from homology"/>
<comment type="similarity">
    <text evidence="1">Belongs to the UPF0357 family.</text>
</comment>
<evidence type="ECO:0000313" key="4">
    <source>
        <dbReference type="Proteomes" id="UP000305067"/>
    </source>
</evidence>
<sequence>MFFYLSLAAIVALLAVFIYRYRATVVHYIPERIQLAFPTLSNYSPLSSFSDQARAGLTSSNFDIESNNIREGDSRAGLDVAGTQEVMDIMRRERVTFDQARLIRHNAILARNGIDPSGMPMDSKAVTFSR</sequence>
<keyword evidence="4" id="KW-1185">Reference proteome</keyword>
<dbReference type="PANTHER" id="PTHR28023:SF1">
    <property type="entry name" value="UPF0357 PROTEIN YCL012C"/>
    <property type="match status" value="1"/>
</dbReference>
<dbReference type="AlphaFoldDB" id="A0A5C3QJE4"/>
<dbReference type="EMBL" id="ML178823">
    <property type="protein sequence ID" value="TFL02033.1"/>
    <property type="molecule type" value="Genomic_DNA"/>
</dbReference>
<reference evidence="3 4" key="1">
    <citation type="journal article" date="2019" name="Nat. Ecol. Evol.">
        <title>Megaphylogeny resolves global patterns of mushroom evolution.</title>
        <authorList>
            <person name="Varga T."/>
            <person name="Krizsan K."/>
            <person name="Foldi C."/>
            <person name="Dima B."/>
            <person name="Sanchez-Garcia M."/>
            <person name="Sanchez-Ramirez S."/>
            <person name="Szollosi G.J."/>
            <person name="Szarkandi J.G."/>
            <person name="Papp V."/>
            <person name="Albert L."/>
            <person name="Andreopoulos W."/>
            <person name="Angelini C."/>
            <person name="Antonin V."/>
            <person name="Barry K.W."/>
            <person name="Bougher N.L."/>
            <person name="Buchanan P."/>
            <person name="Buyck B."/>
            <person name="Bense V."/>
            <person name="Catcheside P."/>
            <person name="Chovatia M."/>
            <person name="Cooper J."/>
            <person name="Damon W."/>
            <person name="Desjardin D."/>
            <person name="Finy P."/>
            <person name="Geml J."/>
            <person name="Haridas S."/>
            <person name="Hughes K."/>
            <person name="Justo A."/>
            <person name="Karasinski D."/>
            <person name="Kautmanova I."/>
            <person name="Kiss B."/>
            <person name="Kocsube S."/>
            <person name="Kotiranta H."/>
            <person name="LaButti K.M."/>
            <person name="Lechner B.E."/>
            <person name="Liimatainen K."/>
            <person name="Lipzen A."/>
            <person name="Lukacs Z."/>
            <person name="Mihaltcheva S."/>
            <person name="Morgado L.N."/>
            <person name="Niskanen T."/>
            <person name="Noordeloos M.E."/>
            <person name="Ohm R.A."/>
            <person name="Ortiz-Santana B."/>
            <person name="Ovrebo C."/>
            <person name="Racz N."/>
            <person name="Riley R."/>
            <person name="Savchenko A."/>
            <person name="Shiryaev A."/>
            <person name="Soop K."/>
            <person name="Spirin V."/>
            <person name="Szebenyi C."/>
            <person name="Tomsovsky M."/>
            <person name="Tulloss R.E."/>
            <person name="Uehling J."/>
            <person name="Grigoriev I.V."/>
            <person name="Vagvolgyi C."/>
            <person name="Papp T."/>
            <person name="Martin F.M."/>
            <person name="Miettinen O."/>
            <person name="Hibbett D.S."/>
            <person name="Nagy L.G."/>
        </authorList>
    </citation>
    <scope>NUCLEOTIDE SEQUENCE [LARGE SCALE GENOMIC DNA]</scope>
    <source>
        <strain evidence="3 4">CBS 309.79</strain>
    </source>
</reference>
<keyword evidence="2" id="KW-0732">Signal</keyword>
<dbReference type="InterPro" id="IPR018559">
    <property type="entry name" value="DUF2015"/>
</dbReference>
<accession>A0A5C3QJE4</accession>
<dbReference type="Pfam" id="PF09435">
    <property type="entry name" value="DUF2015"/>
    <property type="match status" value="1"/>
</dbReference>
<protein>
    <submittedName>
        <fullName evidence="3">Uncharacterized protein</fullName>
    </submittedName>
</protein>
<gene>
    <name evidence="3" type="ORF">BDV98DRAFT_547601</name>
</gene>
<dbReference type="Proteomes" id="UP000305067">
    <property type="component" value="Unassembled WGS sequence"/>
</dbReference>
<name>A0A5C3QJE4_9AGAR</name>
<dbReference type="PANTHER" id="PTHR28023">
    <property type="entry name" value="UPF0357 PROTEIN YCL012C"/>
    <property type="match status" value="1"/>
</dbReference>